<reference evidence="1 2" key="1">
    <citation type="submission" date="2023-04" db="EMBL/GenBank/DDBJ databases">
        <title>The genome sequence of Polyangium sorediatum DSM14670.</title>
        <authorList>
            <person name="Zhang X."/>
        </authorList>
    </citation>
    <scope>NUCLEOTIDE SEQUENCE [LARGE SCALE GENOMIC DNA]</scope>
    <source>
        <strain evidence="1 2">DSM 14670</strain>
    </source>
</reference>
<dbReference type="Proteomes" id="UP001160301">
    <property type="component" value="Unassembled WGS sequence"/>
</dbReference>
<evidence type="ECO:0000313" key="1">
    <source>
        <dbReference type="EMBL" id="MDI1430442.1"/>
    </source>
</evidence>
<accession>A0ABT6NQF1</accession>
<feature type="non-terminal residue" evidence="1">
    <location>
        <position position="1"/>
    </location>
</feature>
<dbReference type="RefSeq" id="WP_284720434.1">
    <property type="nucleotide sequence ID" value="NZ_JARZHI010000008.1"/>
</dbReference>
<organism evidence="1 2">
    <name type="scientific">Polyangium sorediatum</name>
    <dbReference type="NCBI Taxonomy" id="889274"/>
    <lineage>
        <taxon>Bacteria</taxon>
        <taxon>Pseudomonadati</taxon>
        <taxon>Myxococcota</taxon>
        <taxon>Polyangia</taxon>
        <taxon>Polyangiales</taxon>
        <taxon>Polyangiaceae</taxon>
        <taxon>Polyangium</taxon>
    </lineage>
</organism>
<keyword evidence="2" id="KW-1185">Reference proteome</keyword>
<name>A0ABT6NQF1_9BACT</name>
<evidence type="ECO:0000313" key="2">
    <source>
        <dbReference type="Proteomes" id="UP001160301"/>
    </source>
</evidence>
<proteinExistence type="predicted"/>
<evidence type="ECO:0008006" key="3">
    <source>
        <dbReference type="Google" id="ProtNLM"/>
    </source>
</evidence>
<dbReference type="EMBL" id="JARZHI010000008">
    <property type="protein sequence ID" value="MDI1430442.1"/>
    <property type="molecule type" value="Genomic_DNA"/>
</dbReference>
<sequence>RRLRGACCRSPLARGGRPGCACSRRLPRGRGGVQTGVGEVLPFEFIDDTICLVAWPAGMTLFDTASMTFDAVSLGDETVVFGYRCHVPVVIVRFVDKRIVAGYVECFQAPLGV</sequence>
<protein>
    <recommendedName>
        <fullName evidence="3">Serpin domain-containing protein</fullName>
    </recommendedName>
</protein>
<comment type="caution">
    <text evidence="1">The sequence shown here is derived from an EMBL/GenBank/DDBJ whole genome shotgun (WGS) entry which is preliminary data.</text>
</comment>
<gene>
    <name evidence="1" type="ORF">QHF89_13080</name>
</gene>